<dbReference type="CDD" id="cd06558">
    <property type="entry name" value="crotonase-like"/>
    <property type="match status" value="1"/>
</dbReference>
<gene>
    <name evidence="1" type="ORF">N0K08_19510</name>
</gene>
<reference evidence="1 2" key="1">
    <citation type="submission" date="2022-09" db="EMBL/GenBank/DDBJ databases">
        <title>Draft genome of isolate Be4.</title>
        <authorList>
            <person name="Sanchez-Castro I."/>
            <person name="Martinez-Rodriguez P."/>
            <person name="Descostes M."/>
            <person name="Merroun M."/>
        </authorList>
    </citation>
    <scope>NUCLEOTIDE SEQUENCE [LARGE SCALE GENOMIC DNA]</scope>
    <source>
        <strain evidence="1 2">Be4</strain>
    </source>
</reference>
<sequence length="264" mass="27859">MAQALVTVLDEKHVGSEGDAVRVRRITLNRADKANAMTADMMRSVARIVAEQAADVHVLQSASARLFCAGADIAEFLAGEQALAEQEHALLALIESLSQSQVPLLAVVRGKASGAGVLLLALSDVVLAAEGSQLACPEIQFGMYPVIVDAVLNARISPALASRMCLGQALGALDAWQVGLVTEVIPQADFDAVVAQRLDYFLARSGSLAIARQCRQRMASAQAVVQRVQSVAPLMGDNYRGGGVRERISGYLSDLARKRNPAGA</sequence>
<dbReference type="Pfam" id="PF00378">
    <property type="entry name" value="ECH_1"/>
    <property type="match status" value="1"/>
</dbReference>
<name>A0ABT2PRH4_9BURK</name>
<dbReference type="EMBL" id="JAODYH010000012">
    <property type="protein sequence ID" value="MCT9812823.1"/>
    <property type="molecule type" value="Genomic_DNA"/>
</dbReference>
<dbReference type="PANTHER" id="PTHR11941:SF54">
    <property type="entry name" value="ENOYL-COA HYDRATASE, MITOCHONDRIAL"/>
    <property type="match status" value="1"/>
</dbReference>
<dbReference type="PANTHER" id="PTHR11941">
    <property type="entry name" value="ENOYL-COA HYDRATASE-RELATED"/>
    <property type="match status" value="1"/>
</dbReference>
<dbReference type="InterPro" id="IPR029045">
    <property type="entry name" value="ClpP/crotonase-like_dom_sf"/>
</dbReference>
<keyword evidence="2" id="KW-1185">Reference proteome</keyword>
<organism evidence="1 2">
    <name type="scientific">Acidovorax bellezanensis</name>
    <dbReference type="NCBI Taxonomy" id="2976702"/>
    <lineage>
        <taxon>Bacteria</taxon>
        <taxon>Pseudomonadati</taxon>
        <taxon>Pseudomonadota</taxon>
        <taxon>Betaproteobacteria</taxon>
        <taxon>Burkholderiales</taxon>
        <taxon>Comamonadaceae</taxon>
        <taxon>Acidovorax</taxon>
    </lineage>
</organism>
<evidence type="ECO:0000313" key="2">
    <source>
        <dbReference type="Proteomes" id="UP001525968"/>
    </source>
</evidence>
<proteinExistence type="predicted"/>
<comment type="caution">
    <text evidence="1">The sequence shown here is derived from an EMBL/GenBank/DDBJ whole genome shotgun (WGS) entry which is preliminary data.</text>
</comment>
<dbReference type="Proteomes" id="UP001525968">
    <property type="component" value="Unassembled WGS sequence"/>
</dbReference>
<accession>A0ABT2PRH4</accession>
<evidence type="ECO:0000313" key="1">
    <source>
        <dbReference type="EMBL" id="MCT9812823.1"/>
    </source>
</evidence>
<dbReference type="Gene3D" id="3.90.226.10">
    <property type="entry name" value="2-enoyl-CoA Hydratase, Chain A, domain 1"/>
    <property type="match status" value="1"/>
</dbReference>
<dbReference type="InterPro" id="IPR001753">
    <property type="entry name" value="Enoyl-CoA_hydra/iso"/>
</dbReference>
<protein>
    <submittedName>
        <fullName evidence="1">Enoyl-CoA hydratase/isomerase family protein</fullName>
    </submittedName>
</protein>
<dbReference type="SUPFAM" id="SSF52096">
    <property type="entry name" value="ClpP/crotonase"/>
    <property type="match status" value="1"/>
</dbReference>
<dbReference type="RefSeq" id="WP_261502063.1">
    <property type="nucleotide sequence ID" value="NZ_JAODYH010000012.1"/>
</dbReference>